<dbReference type="EMBL" id="SMMG02000004">
    <property type="protein sequence ID" value="KAA3477828.1"/>
    <property type="molecule type" value="Genomic_DNA"/>
</dbReference>
<protein>
    <submittedName>
        <fullName evidence="1">Uncharacterized protein</fullName>
    </submittedName>
</protein>
<keyword evidence="2" id="KW-1185">Reference proteome</keyword>
<dbReference type="Proteomes" id="UP000325315">
    <property type="component" value="Unassembled WGS sequence"/>
</dbReference>
<evidence type="ECO:0000313" key="2">
    <source>
        <dbReference type="Proteomes" id="UP000325315"/>
    </source>
</evidence>
<dbReference type="AlphaFoldDB" id="A0A5B6W9Q5"/>
<gene>
    <name evidence="1" type="ORF">EPI10_011689</name>
</gene>
<sequence>MQHVPAHPSFSILYTPTRTNQHTVGISTINPPSATRRLDSHAADNHAKTTFKGITVILHLQWPFRRPNVARATHLPFPVVSDYWA</sequence>
<evidence type="ECO:0000313" key="1">
    <source>
        <dbReference type="EMBL" id="KAA3477828.1"/>
    </source>
</evidence>
<comment type="caution">
    <text evidence="1">The sequence shown here is derived from an EMBL/GenBank/DDBJ whole genome shotgun (WGS) entry which is preliminary data.</text>
</comment>
<organism evidence="1 2">
    <name type="scientific">Gossypium australe</name>
    <dbReference type="NCBI Taxonomy" id="47621"/>
    <lineage>
        <taxon>Eukaryota</taxon>
        <taxon>Viridiplantae</taxon>
        <taxon>Streptophyta</taxon>
        <taxon>Embryophyta</taxon>
        <taxon>Tracheophyta</taxon>
        <taxon>Spermatophyta</taxon>
        <taxon>Magnoliopsida</taxon>
        <taxon>eudicotyledons</taxon>
        <taxon>Gunneridae</taxon>
        <taxon>Pentapetalae</taxon>
        <taxon>rosids</taxon>
        <taxon>malvids</taxon>
        <taxon>Malvales</taxon>
        <taxon>Malvaceae</taxon>
        <taxon>Malvoideae</taxon>
        <taxon>Gossypium</taxon>
    </lineage>
</organism>
<name>A0A5B6W9Q5_9ROSI</name>
<reference evidence="1" key="1">
    <citation type="submission" date="2019-08" db="EMBL/GenBank/DDBJ databases">
        <authorList>
            <person name="Liu F."/>
        </authorList>
    </citation>
    <scope>NUCLEOTIDE SEQUENCE [LARGE SCALE GENOMIC DNA]</scope>
    <source>
        <strain evidence="1">PA1801</strain>
        <tissue evidence="1">Leaf</tissue>
    </source>
</reference>
<accession>A0A5B6W9Q5</accession>
<proteinExistence type="predicted"/>